<dbReference type="PANTHER" id="PTHR12497">
    <property type="entry name" value="TAZ PROTEIN TAFAZZIN"/>
    <property type="match status" value="1"/>
</dbReference>
<keyword evidence="5" id="KW-0012">Acyltransferase</keyword>
<keyword evidence="3" id="KW-0443">Lipid metabolism</keyword>
<comment type="caution">
    <text evidence="7">The sequence shown here is derived from an EMBL/GenBank/DDBJ whole genome shotgun (WGS) entry which is preliminary data.</text>
</comment>
<evidence type="ECO:0000313" key="7">
    <source>
        <dbReference type="EMBL" id="CAH2089066.1"/>
    </source>
</evidence>
<evidence type="ECO:0000256" key="2">
    <source>
        <dbReference type="ARBA" id="ARBA00022679"/>
    </source>
</evidence>
<dbReference type="PANTHER" id="PTHR12497:SF0">
    <property type="entry name" value="TAFAZZIN"/>
    <property type="match status" value="1"/>
</dbReference>
<dbReference type="GO" id="GO:0031966">
    <property type="term" value="C:mitochondrial membrane"/>
    <property type="evidence" value="ECO:0007669"/>
    <property type="project" value="TreeGrafter"/>
</dbReference>
<protein>
    <recommendedName>
        <fullName evidence="6">Tafazzin family protein</fullName>
    </recommendedName>
</protein>
<comment type="similarity">
    <text evidence="6">Belongs to the taffazin family.</text>
</comment>
<evidence type="ECO:0000256" key="5">
    <source>
        <dbReference type="ARBA" id="ARBA00023315"/>
    </source>
</evidence>
<accession>A0AAU9TQB3</accession>
<keyword evidence="2" id="KW-0808">Transferase</keyword>
<organism evidence="7 8">
    <name type="scientific">Euphydryas editha</name>
    <name type="common">Edith's checkerspot</name>
    <dbReference type="NCBI Taxonomy" id="104508"/>
    <lineage>
        <taxon>Eukaryota</taxon>
        <taxon>Metazoa</taxon>
        <taxon>Ecdysozoa</taxon>
        <taxon>Arthropoda</taxon>
        <taxon>Hexapoda</taxon>
        <taxon>Insecta</taxon>
        <taxon>Pterygota</taxon>
        <taxon>Neoptera</taxon>
        <taxon>Endopterygota</taxon>
        <taxon>Lepidoptera</taxon>
        <taxon>Glossata</taxon>
        <taxon>Ditrysia</taxon>
        <taxon>Papilionoidea</taxon>
        <taxon>Nymphalidae</taxon>
        <taxon>Nymphalinae</taxon>
        <taxon>Euphydryas</taxon>
    </lineage>
</organism>
<evidence type="ECO:0000256" key="6">
    <source>
        <dbReference type="RuleBase" id="RU365062"/>
    </source>
</evidence>
<dbReference type="AlphaFoldDB" id="A0AAU9TQB3"/>
<dbReference type="EMBL" id="CAKOGL010000008">
    <property type="protein sequence ID" value="CAH2089066.1"/>
    <property type="molecule type" value="Genomic_DNA"/>
</dbReference>
<keyword evidence="4" id="KW-0472">Membrane</keyword>
<name>A0AAU9TQB3_EUPED</name>
<keyword evidence="8" id="KW-1185">Reference proteome</keyword>
<dbReference type="Proteomes" id="UP001153954">
    <property type="component" value="Unassembled WGS sequence"/>
</dbReference>
<dbReference type="GO" id="GO:0047184">
    <property type="term" value="F:1-acylglycerophosphocholine O-acyltransferase activity"/>
    <property type="evidence" value="ECO:0007669"/>
    <property type="project" value="TreeGrafter"/>
</dbReference>
<proteinExistence type="inferred from homology"/>
<evidence type="ECO:0000256" key="3">
    <source>
        <dbReference type="ARBA" id="ARBA00023098"/>
    </source>
</evidence>
<evidence type="ECO:0000256" key="1">
    <source>
        <dbReference type="ARBA" id="ARBA00004170"/>
    </source>
</evidence>
<evidence type="ECO:0000256" key="4">
    <source>
        <dbReference type="ARBA" id="ARBA00023136"/>
    </source>
</evidence>
<evidence type="ECO:0000313" key="8">
    <source>
        <dbReference type="Proteomes" id="UP001153954"/>
    </source>
</evidence>
<dbReference type="GO" id="GO:0035965">
    <property type="term" value="P:cardiolipin acyl-chain remodeling"/>
    <property type="evidence" value="ECO:0007669"/>
    <property type="project" value="TreeGrafter"/>
</dbReference>
<reference evidence="7" key="1">
    <citation type="submission" date="2022-03" db="EMBL/GenBank/DDBJ databases">
        <authorList>
            <person name="Tunstrom K."/>
        </authorList>
    </citation>
    <scope>NUCLEOTIDE SEQUENCE</scope>
</reference>
<comment type="subcellular location">
    <subcellularLocation>
        <location evidence="1">Membrane</location>
        <topology evidence="1">Peripheral membrane protein</topology>
    </subcellularLocation>
</comment>
<sequence>MAYDIGWIIPRLRNPGRLWNCASSITVAVVGLFTKLFVEFFNKTTVYNREALMRAVQRPPDVPLLTVSNHHSCFDDPGLWGMTLTYTTNYWTD</sequence>
<dbReference type="GO" id="GO:0007007">
    <property type="term" value="P:inner mitochondrial membrane organization"/>
    <property type="evidence" value="ECO:0007669"/>
    <property type="project" value="TreeGrafter"/>
</dbReference>
<gene>
    <name evidence="7" type="ORF">EEDITHA_LOCUS5159</name>
</gene>
<dbReference type="InterPro" id="IPR000872">
    <property type="entry name" value="Tafazzin"/>
</dbReference>